<protein>
    <submittedName>
        <fullName evidence="1">Uncharacterized protein</fullName>
    </submittedName>
</protein>
<organism evidence="1 2">
    <name type="scientific">Trifolium pratense</name>
    <name type="common">Red clover</name>
    <dbReference type="NCBI Taxonomy" id="57577"/>
    <lineage>
        <taxon>Eukaryota</taxon>
        <taxon>Viridiplantae</taxon>
        <taxon>Streptophyta</taxon>
        <taxon>Embryophyta</taxon>
        <taxon>Tracheophyta</taxon>
        <taxon>Spermatophyta</taxon>
        <taxon>Magnoliopsida</taxon>
        <taxon>eudicotyledons</taxon>
        <taxon>Gunneridae</taxon>
        <taxon>Pentapetalae</taxon>
        <taxon>rosids</taxon>
        <taxon>fabids</taxon>
        <taxon>Fabales</taxon>
        <taxon>Fabaceae</taxon>
        <taxon>Papilionoideae</taxon>
        <taxon>50 kb inversion clade</taxon>
        <taxon>NPAAA clade</taxon>
        <taxon>Hologalegina</taxon>
        <taxon>IRL clade</taxon>
        <taxon>Trifolieae</taxon>
        <taxon>Trifolium</taxon>
    </lineage>
</organism>
<sequence length="82" mass="9504">MLSSLIQTFHLHTLFFKPFSFNQSINLSNYFLLLNQFISQPNDIDVAAITAKRRRLQRSNGDAAITTKRRCRNNARTMLAMN</sequence>
<evidence type="ECO:0000313" key="2">
    <source>
        <dbReference type="Proteomes" id="UP001177021"/>
    </source>
</evidence>
<comment type="caution">
    <text evidence="1">The sequence shown here is derived from an EMBL/GenBank/DDBJ whole genome shotgun (WGS) entry which is preliminary data.</text>
</comment>
<evidence type="ECO:0000313" key="1">
    <source>
        <dbReference type="EMBL" id="CAJ2644067.1"/>
    </source>
</evidence>
<dbReference type="Proteomes" id="UP001177021">
    <property type="component" value="Unassembled WGS sequence"/>
</dbReference>
<dbReference type="EMBL" id="CASHSV030000034">
    <property type="protein sequence ID" value="CAJ2644067.1"/>
    <property type="molecule type" value="Genomic_DNA"/>
</dbReference>
<proteinExistence type="predicted"/>
<accession>A0ACB0JKB4</accession>
<keyword evidence="2" id="KW-1185">Reference proteome</keyword>
<reference evidence="1" key="1">
    <citation type="submission" date="2023-10" db="EMBL/GenBank/DDBJ databases">
        <authorList>
            <person name="Rodriguez Cubillos JULIANA M."/>
            <person name="De Vega J."/>
        </authorList>
    </citation>
    <scope>NUCLEOTIDE SEQUENCE</scope>
</reference>
<name>A0ACB0JKB4_TRIPR</name>
<gene>
    <name evidence="1" type="ORF">MILVUS5_LOCUS13180</name>
</gene>